<keyword evidence="2" id="KW-0472">Membrane</keyword>
<dbReference type="InterPro" id="IPR036328">
    <property type="entry name" value="MliC_sf"/>
</dbReference>
<keyword evidence="4" id="KW-0449">Lipoprotein</keyword>
<accession>A0ABV3SH12</accession>
<name>A0ABV3SH12_9HYPH</name>
<dbReference type="Pfam" id="PF09864">
    <property type="entry name" value="MliC"/>
    <property type="match status" value="1"/>
</dbReference>
<organism evidence="6 7">
    <name type="scientific">Aquibium pacificus</name>
    <dbReference type="NCBI Taxonomy" id="3153579"/>
    <lineage>
        <taxon>Bacteria</taxon>
        <taxon>Pseudomonadati</taxon>
        <taxon>Pseudomonadota</taxon>
        <taxon>Alphaproteobacteria</taxon>
        <taxon>Hyphomicrobiales</taxon>
        <taxon>Phyllobacteriaceae</taxon>
        <taxon>Aquibium</taxon>
    </lineage>
</organism>
<evidence type="ECO:0000256" key="3">
    <source>
        <dbReference type="ARBA" id="ARBA00023139"/>
    </source>
</evidence>
<feature type="domain" description="C-type lysozyme inhibitor" evidence="5">
    <location>
        <begin position="5"/>
        <end position="63"/>
    </location>
</feature>
<proteinExistence type="predicted"/>
<dbReference type="SUPFAM" id="SSF141488">
    <property type="entry name" value="YdhA-like"/>
    <property type="match status" value="1"/>
</dbReference>
<evidence type="ECO:0000313" key="6">
    <source>
        <dbReference type="EMBL" id="MEX0406038.1"/>
    </source>
</evidence>
<protein>
    <submittedName>
        <fullName evidence="6">MliC family protein</fullName>
    </submittedName>
</protein>
<evidence type="ECO:0000259" key="5">
    <source>
        <dbReference type="Pfam" id="PF09864"/>
    </source>
</evidence>
<comment type="caution">
    <text evidence="6">The sequence shown here is derived from an EMBL/GenBank/DDBJ whole genome shotgun (WGS) entry which is preliminary data.</text>
</comment>
<evidence type="ECO:0000256" key="2">
    <source>
        <dbReference type="ARBA" id="ARBA00023136"/>
    </source>
</evidence>
<dbReference type="Proteomes" id="UP001556692">
    <property type="component" value="Unassembled WGS sequence"/>
</dbReference>
<keyword evidence="1" id="KW-0732">Signal</keyword>
<sequence>MPTRYHCENGSEVVIENRGTSVVVTDASGEPVELPASPAGSRARYGSGAYALVLEDGEALWMKAGEEPGTCLR</sequence>
<keyword evidence="7" id="KW-1185">Reference proteome</keyword>
<evidence type="ECO:0000256" key="4">
    <source>
        <dbReference type="ARBA" id="ARBA00023288"/>
    </source>
</evidence>
<dbReference type="Gene3D" id="2.40.128.200">
    <property type="match status" value="1"/>
</dbReference>
<dbReference type="EMBL" id="JBDPGJ010000002">
    <property type="protein sequence ID" value="MEX0406038.1"/>
    <property type="molecule type" value="Genomic_DNA"/>
</dbReference>
<gene>
    <name evidence="6" type="ORF">ABGN05_10220</name>
</gene>
<evidence type="ECO:0000256" key="1">
    <source>
        <dbReference type="ARBA" id="ARBA00022729"/>
    </source>
</evidence>
<dbReference type="InterPro" id="IPR018660">
    <property type="entry name" value="MliC"/>
</dbReference>
<reference evidence="6 7" key="1">
    <citation type="submission" date="2024-05" db="EMBL/GenBank/DDBJ databases">
        <authorList>
            <person name="Jiang F."/>
        </authorList>
    </citation>
    <scope>NUCLEOTIDE SEQUENCE [LARGE SCALE GENOMIC DNA]</scope>
    <source>
        <strain evidence="6 7">LZ166</strain>
    </source>
</reference>
<evidence type="ECO:0000313" key="7">
    <source>
        <dbReference type="Proteomes" id="UP001556692"/>
    </source>
</evidence>
<keyword evidence="3" id="KW-0564">Palmitate</keyword>